<protein>
    <submittedName>
        <fullName evidence="1">Uncharacterized protein</fullName>
    </submittedName>
</protein>
<dbReference type="EMBL" id="JXTC01000349">
    <property type="protein sequence ID" value="PON62232.1"/>
    <property type="molecule type" value="Genomic_DNA"/>
</dbReference>
<accession>A0A2P5CMH5</accession>
<dbReference type="OrthoDB" id="1650587at2759"/>
<proteinExistence type="predicted"/>
<organism evidence="1 2">
    <name type="scientific">Trema orientale</name>
    <name type="common">Charcoal tree</name>
    <name type="synonym">Celtis orientalis</name>
    <dbReference type="NCBI Taxonomy" id="63057"/>
    <lineage>
        <taxon>Eukaryota</taxon>
        <taxon>Viridiplantae</taxon>
        <taxon>Streptophyta</taxon>
        <taxon>Embryophyta</taxon>
        <taxon>Tracheophyta</taxon>
        <taxon>Spermatophyta</taxon>
        <taxon>Magnoliopsida</taxon>
        <taxon>eudicotyledons</taxon>
        <taxon>Gunneridae</taxon>
        <taxon>Pentapetalae</taxon>
        <taxon>rosids</taxon>
        <taxon>fabids</taxon>
        <taxon>Rosales</taxon>
        <taxon>Cannabaceae</taxon>
        <taxon>Trema</taxon>
    </lineage>
</organism>
<sequence>MLPINYIGGLVIFGAILHHLIDQACKVVEATFNIDPKAKKKTLEDVGKYWRNFKTFMTKELVYKYKDTFPSLLENPPPAYMEWIDPKDWKDSIGKK</sequence>
<keyword evidence="2" id="KW-1185">Reference proteome</keyword>
<dbReference type="Proteomes" id="UP000237000">
    <property type="component" value="Unassembled WGS sequence"/>
</dbReference>
<dbReference type="InParanoid" id="A0A2P5CMH5"/>
<comment type="caution">
    <text evidence="1">The sequence shown here is derived from an EMBL/GenBank/DDBJ whole genome shotgun (WGS) entry which is preliminary data.</text>
</comment>
<name>A0A2P5CMH5_TREOI</name>
<dbReference type="AlphaFoldDB" id="A0A2P5CMH5"/>
<evidence type="ECO:0000313" key="2">
    <source>
        <dbReference type="Proteomes" id="UP000237000"/>
    </source>
</evidence>
<gene>
    <name evidence="1" type="ORF">TorRG33x02_280060</name>
</gene>
<reference evidence="2" key="1">
    <citation type="submission" date="2016-06" db="EMBL/GenBank/DDBJ databases">
        <title>Parallel loss of symbiosis genes in relatives of nitrogen-fixing non-legume Parasponia.</title>
        <authorList>
            <person name="Van Velzen R."/>
            <person name="Holmer R."/>
            <person name="Bu F."/>
            <person name="Rutten L."/>
            <person name="Van Zeijl A."/>
            <person name="Liu W."/>
            <person name="Santuari L."/>
            <person name="Cao Q."/>
            <person name="Sharma T."/>
            <person name="Shen D."/>
            <person name="Roswanjaya Y."/>
            <person name="Wardhani T."/>
            <person name="Kalhor M.S."/>
            <person name="Jansen J."/>
            <person name="Van den Hoogen J."/>
            <person name="Gungor B."/>
            <person name="Hartog M."/>
            <person name="Hontelez J."/>
            <person name="Verver J."/>
            <person name="Yang W.-C."/>
            <person name="Schijlen E."/>
            <person name="Repin R."/>
            <person name="Schilthuizen M."/>
            <person name="Schranz E."/>
            <person name="Heidstra R."/>
            <person name="Miyata K."/>
            <person name="Fedorova E."/>
            <person name="Kohlen W."/>
            <person name="Bisseling T."/>
            <person name="Smit S."/>
            <person name="Geurts R."/>
        </authorList>
    </citation>
    <scope>NUCLEOTIDE SEQUENCE [LARGE SCALE GENOMIC DNA]</scope>
    <source>
        <strain evidence="2">cv. RG33-2</strain>
    </source>
</reference>
<evidence type="ECO:0000313" key="1">
    <source>
        <dbReference type="EMBL" id="PON62232.1"/>
    </source>
</evidence>